<sequence>MRTPMHRRQHPGRAPARAGRRPLVGVLVALVLLLSACAGGPSDVPGAAATPVSGPVLNLYAYSVAKPAYDALTQAYAATPEGSQVTLLTSYGASADQSRKVAAGAPADIVSFSLTPDVTRLVDAGLVAKDWNAGPTAGTPLTSVVVLVVRPGNPKGIHDWSDLLRPGIDVVTPNPLSSGSAQWNLLAPYAAMSHGGKDPRAGLDYLHTLVHDHVSTRPSSASEATETFRQGHGDVLLSYENEAIVAQRRGDAFEHVVPSETIRIENPVAAVQAGPHRTEAQRFVDWLNTAPAQETLASAGFRPVDPAVAAEHAADFPAPTRLWTVADLGGWPTVTHDLFAKDTGAITTIYSEATR</sequence>
<protein>
    <submittedName>
        <fullName evidence="6">Sulfate transport system substrate-binding protein</fullName>
    </submittedName>
</protein>
<evidence type="ECO:0000256" key="5">
    <source>
        <dbReference type="ARBA" id="ARBA00022764"/>
    </source>
</evidence>
<dbReference type="Proteomes" id="UP000199086">
    <property type="component" value="Unassembled WGS sequence"/>
</dbReference>
<dbReference type="GO" id="GO:0042597">
    <property type="term" value="C:periplasmic space"/>
    <property type="evidence" value="ECO:0007669"/>
    <property type="project" value="UniProtKB-SubCell"/>
</dbReference>
<gene>
    <name evidence="6" type="ORF">GA0111570_102161</name>
</gene>
<evidence type="ECO:0000256" key="3">
    <source>
        <dbReference type="ARBA" id="ARBA00022448"/>
    </source>
</evidence>
<dbReference type="GO" id="GO:1902358">
    <property type="term" value="P:sulfate transmembrane transport"/>
    <property type="evidence" value="ECO:0007669"/>
    <property type="project" value="InterPro"/>
</dbReference>
<evidence type="ECO:0000313" key="6">
    <source>
        <dbReference type="EMBL" id="SDB80371.1"/>
    </source>
</evidence>
<evidence type="ECO:0000256" key="2">
    <source>
        <dbReference type="ARBA" id="ARBA00006099"/>
    </source>
</evidence>
<name>A0A1G6GEE3_9ACTN</name>
<dbReference type="Pfam" id="PF13531">
    <property type="entry name" value="SBP_bac_11"/>
    <property type="match status" value="1"/>
</dbReference>
<evidence type="ECO:0000313" key="7">
    <source>
        <dbReference type="Proteomes" id="UP000199086"/>
    </source>
</evidence>
<dbReference type="InterPro" id="IPR005669">
    <property type="entry name" value="Thiosulph/SO4-bd"/>
</dbReference>
<keyword evidence="7" id="KW-1185">Reference proteome</keyword>
<dbReference type="SUPFAM" id="SSF53850">
    <property type="entry name" value="Periplasmic binding protein-like II"/>
    <property type="match status" value="1"/>
</dbReference>
<evidence type="ECO:0000256" key="1">
    <source>
        <dbReference type="ARBA" id="ARBA00004418"/>
    </source>
</evidence>
<dbReference type="AlphaFoldDB" id="A0A1G6GEE3"/>
<dbReference type="PANTHER" id="PTHR30368:SF2">
    <property type="entry name" value="SULFATE-BINDING PROTEIN"/>
    <property type="match status" value="1"/>
</dbReference>
<proteinExistence type="inferred from homology"/>
<reference evidence="6 7" key="1">
    <citation type="submission" date="2016-06" db="EMBL/GenBank/DDBJ databases">
        <authorList>
            <person name="Olsen C.W."/>
            <person name="Carey S."/>
            <person name="Hinshaw L."/>
            <person name="Karasin A.I."/>
        </authorList>
    </citation>
    <scope>NUCLEOTIDE SEQUENCE [LARGE SCALE GENOMIC DNA]</scope>
    <source>
        <strain evidence="6 7">LZ-22</strain>
    </source>
</reference>
<comment type="similarity">
    <text evidence="2">Belongs to the prokaryotic sulfate-binding protein family.</text>
</comment>
<keyword evidence="3" id="KW-0813">Transport</keyword>
<dbReference type="PANTHER" id="PTHR30368">
    <property type="entry name" value="SULFATE-BINDING PROTEIN"/>
    <property type="match status" value="1"/>
</dbReference>
<dbReference type="EMBL" id="FMYF01000002">
    <property type="protein sequence ID" value="SDB80371.1"/>
    <property type="molecule type" value="Genomic_DNA"/>
</dbReference>
<dbReference type="NCBIfam" id="TIGR00971">
    <property type="entry name" value="3a0106s03"/>
    <property type="match status" value="1"/>
</dbReference>
<comment type="subcellular location">
    <subcellularLocation>
        <location evidence="1">Periplasm</location>
    </subcellularLocation>
</comment>
<dbReference type="STRING" id="1577474.GA0111570_102161"/>
<organism evidence="6 7">
    <name type="scientific">Raineyella antarctica</name>
    <dbReference type="NCBI Taxonomy" id="1577474"/>
    <lineage>
        <taxon>Bacteria</taxon>
        <taxon>Bacillati</taxon>
        <taxon>Actinomycetota</taxon>
        <taxon>Actinomycetes</taxon>
        <taxon>Propionibacteriales</taxon>
        <taxon>Propionibacteriaceae</taxon>
        <taxon>Raineyella</taxon>
    </lineage>
</organism>
<evidence type="ECO:0000256" key="4">
    <source>
        <dbReference type="ARBA" id="ARBA00022729"/>
    </source>
</evidence>
<keyword evidence="5" id="KW-0574">Periplasm</keyword>
<dbReference type="GO" id="GO:0140104">
    <property type="term" value="F:molecular carrier activity"/>
    <property type="evidence" value="ECO:0007669"/>
    <property type="project" value="InterPro"/>
</dbReference>
<accession>A0A1G6GEE3</accession>
<keyword evidence="4" id="KW-0732">Signal</keyword>
<dbReference type="Gene3D" id="3.40.190.10">
    <property type="entry name" value="Periplasmic binding protein-like II"/>
    <property type="match status" value="2"/>
</dbReference>